<protein>
    <submittedName>
        <fullName evidence="1">Uncharacterized protein</fullName>
    </submittedName>
</protein>
<dbReference type="AlphaFoldDB" id="M7YZV2"/>
<dbReference type="OMA" id="HKLEIMD"/>
<sequence>MSPPALTTAATTIAMAAGTVELVRGAVEAISHLTEKKCRKDEYEKLYATDKEDLERKIERLEALEERLREDKAELLHKLEIMDHKEDKRRLIKDKSELKKELVQAKNEEARLRALALSEIRIECDLCNENVLAKDRESHIEIHRKQDLDTFTSKKSNAAAARLSRAKQGGYVPEQTIVV</sequence>
<proteinExistence type="predicted"/>
<reference evidence="1" key="1">
    <citation type="journal article" date="2013" name="Nature">
        <title>Draft genome of the wheat A-genome progenitor Triticum urartu.</title>
        <authorList>
            <person name="Ling H.Q."/>
            <person name="Zhao S."/>
            <person name="Liu D."/>
            <person name="Wang J."/>
            <person name="Sun H."/>
            <person name="Zhang C."/>
            <person name="Fan H."/>
            <person name="Li D."/>
            <person name="Dong L."/>
            <person name="Tao Y."/>
            <person name="Gao C."/>
            <person name="Wu H."/>
            <person name="Li Y."/>
            <person name="Cui Y."/>
            <person name="Guo X."/>
            <person name="Zheng S."/>
            <person name="Wang B."/>
            <person name="Yu K."/>
            <person name="Liang Q."/>
            <person name="Yang W."/>
            <person name="Lou X."/>
            <person name="Chen J."/>
            <person name="Feng M."/>
            <person name="Jian J."/>
            <person name="Zhang X."/>
            <person name="Luo G."/>
            <person name="Jiang Y."/>
            <person name="Liu J."/>
            <person name="Wang Z."/>
            <person name="Sha Y."/>
            <person name="Zhang B."/>
            <person name="Wu H."/>
            <person name="Tang D."/>
            <person name="Shen Q."/>
            <person name="Xue P."/>
            <person name="Zou S."/>
            <person name="Wang X."/>
            <person name="Liu X."/>
            <person name="Wang F."/>
            <person name="Yang Y."/>
            <person name="An X."/>
            <person name="Dong Z."/>
            <person name="Zhang K."/>
            <person name="Zhang X."/>
            <person name="Luo M.C."/>
            <person name="Dvorak J."/>
            <person name="Tong Y."/>
            <person name="Wang J."/>
            <person name="Yang H."/>
            <person name="Li Z."/>
            <person name="Wang D."/>
            <person name="Zhang A."/>
            <person name="Wang J."/>
        </authorList>
    </citation>
    <scope>NUCLEOTIDE SEQUENCE</scope>
</reference>
<accession>M7YZV2</accession>
<evidence type="ECO:0000313" key="1">
    <source>
        <dbReference type="EMBL" id="EMS45575.1"/>
    </source>
</evidence>
<organism evidence="1">
    <name type="scientific">Triticum urartu</name>
    <name type="common">Red wild einkorn</name>
    <name type="synonym">Crithodium urartu</name>
    <dbReference type="NCBI Taxonomy" id="4572"/>
    <lineage>
        <taxon>Eukaryota</taxon>
        <taxon>Viridiplantae</taxon>
        <taxon>Streptophyta</taxon>
        <taxon>Embryophyta</taxon>
        <taxon>Tracheophyta</taxon>
        <taxon>Spermatophyta</taxon>
        <taxon>Magnoliopsida</taxon>
        <taxon>Liliopsida</taxon>
        <taxon>Poales</taxon>
        <taxon>Poaceae</taxon>
        <taxon>BOP clade</taxon>
        <taxon>Pooideae</taxon>
        <taxon>Triticodae</taxon>
        <taxon>Triticeae</taxon>
        <taxon>Triticinae</taxon>
        <taxon>Triticum</taxon>
    </lineage>
</organism>
<name>M7YZV2_TRIUA</name>
<gene>
    <name evidence="1" type="ORF">TRIUR3_28051</name>
</gene>
<dbReference type="EMBL" id="KD284812">
    <property type="protein sequence ID" value="EMS45575.1"/>
    <property type="molecule type" value="Genomic_DNA"/>
</dbReference>